<protein>
    <submittedName>
        <fullName evidence="3">Aspartic peptidase domain-containing protein</fullName>
    </submittedName>
</protein>
<dbReference type="Proteomes" id="UP000266673">
    <property type="component" value="Unassembled WGS sequence"/>
</dbReference>
<dbReference type="CDD" id="cd05471">
    <property type="entry name" value="pepsin_like"/>
    <property type="match status" value="1"/>
</dbReference>
<dbReference type="Pfam" id="PF00026">
    <property type="entry name" value="Asp"/>
    <property type="match status" value="2"/>
</dbReference>
<evidence type="ECO:0000313" key="4">
    <source>
        <dbReference type="Proteomes" id="UP000266673"/>
    </source>
</evidence>
<evidence type="ECO:0000313" key="3">
    <source>
        <dbReference type="EMBL" id="RIB14750.1"/>
    </source>
</evidence>
<dbReference type="AlphaFoldDB" id="A0A397UWX5"/>
<dbReference type="GO" id="GO:0006508">
    <property type="term" value="P:proteolysis"/>
    <property type="evidence" value="ECO:0007669"/>
    <property type="project" value="InterPro"/>
</dbReference>
<dbReference type="InterPro" id="IPR034164">
    <property type="entry name" value="Pepsin-like_dom"/>
</dbReference>
<dbReference type="PANTHER" id="PTHR47966:SF6">
    <property type="entry name" value="PEPTIDASE A1 DOMAIN-CONTAINING PROTEIN"/>
    <property type="match status" value="1"/>
</dbReference>
<dbReference type="STRING" id="44941.A0A397UWX5"/>
<name>A0A397UWX5_9GLOM</name>
<dbReference type="OrthoDB" id="15189at2759"/>
<accession>A0A397UWX5</accession>
<dbReference type="Gene3D" id="2.40.70.10">
    <property type="entry name" value="Acid Proteases"/>
    <property type="match status" value="2"/>
</dbReference>
<proteinExistence type="inferred from homology"/>
<dbReference type="PANTHER" id="PTHR47966">
    <property type="entry name" value="BETA-SITE APP-CLEAVING ENZYME, ISOFORM A-RELATED"/>
    <property type="match status" value="1"/>
</dbReference>
<dbReference type="SUPFAM" id="SSF50630">
    <property type="entry name" value="Acid proteases"/>
    <property type="match status" value="1"/>
</dbReference>
<dbReference type="InterPro" id="IPR033121">
    <property type="entry name" value="PEPTIDASE_A1"/>
</dbReference>
<reference evidence="3 4" key="1">
    <citation type="submission" date="2018-06" db="EMBL/GenBank/DDBJ databases">
        <title>Comparative genomics reveals the genomic features of Rhizophagus irregularis, R. cerebriforme, R. diaphanum and Gigaspora rosea, and their symbiotic lifestyle signature.</title>
        <authorList>
            <person name="Morin E."/>
            <person name="San Clemente H."/>
            <person name="Chen E.C.H."/>
            <person name="De La Providencia I."/>
            <person name="Hainaut M."/>
            <person name="Kuo A."/>
            <person name="Kohler A."/>
            <person name="Murat C."/>
            <person name="Tang N."/>
            <person name="Roy S."/>
            <person name="Loubradou J."/>
            <person name="Henrissat B."/>
            <person name="Grigoriev I.V."/>
            <person name="Corradi N."/>
            <person name="Roux C."/>
            <person name="Martin F.M."/>
        </authorList>
    </citation>
    <scope>NUCLEOTIDE SEQUENCE [LARGE SCALE GENOMIC DNA]</scope>
    <source>
        <strain evidence="3 4">DAOM 194757</strain>
    </source>
</reference>
<dbReference type="InterPro" id="IPR001461">
    <property type="entry name" value="Aspartic_peptidase_A1"/>
</dbReference>
<evidence type="ECO:0000256" key="1">
    <source>
        <dbReference type="ARBA" id="ARBA00007447"/>
    </source>
</evidence>
<dbReference type="GO" id="GO:0004190">
    <property type="term" value="F:aspartic-type endopeptidase activity"/>
    <property type="evidence" value="ECO:0007669"/>
    <property type="project" value="InterPro"/>
</dbReference>
<dbReference type="EMBL" id="QKWP01000799">
    <property type="protein sequence ID" value="RIB14750.1"/>
    <property type="molecule type" value="Genomic_DNA"/>
</dbReference>
<gene>
    <name evidence="3" type="ORF">C2G38_2039933</name>
</gene>
<feature type="domain" description="Peptidase A1" evidence="2">
    <location>
        <begin position="72"/>
        <end position="225"/>
    </location>
</feature>
<organism evidence="3 4">
    <name type="scientific">Gigaspora rosea</name>
    <dbReference type="NCBI Taxonomy" id="44941"/>
    <lineage>
        <taxon>Eukaryota</taxon>
        <taxon>Fungi</taxon>
        <taxon>Fungi incertae sedis</taxon>
        <taxon>Mucoromycota</taxon>
        <taxon>Glomeromycotina</taxon>
        <taxon>Glomeromycetes</taxon>
        <taxon>Diversisporales</taxon>
        <taxon>Gigasporaceae</taxon>
        <taxon>Gigaspora</taxon>
    </lineage>
</organism>
<feature type="domain" description="Peptidase A1" evidence="2">
    <location>
        <begin position="264"/>
        <end position="315"/>
    </location>
</feature>
<evidence type="ECO:0000259" key="2">
    <source>
        <dbReference type="Pfam" id="PF00026"/>
    </source>
</evidence>
<comment type="caution">
    <text evidence="3">The sequence shown here is derived from an EMBL/GenBank/DDBJ whole genome shotgun (WGS) entry which is preliminary data.</text>
</comment>
<keyword evidence="4" id="KW-1185">Reference proteome</keyword>
<dbReference type="PRINTS" id="PR00792">
    <property type="entry name" value="PEPSIN"/>
</dbReference>
<sequence length="536" mass="59755">MIFIIFWKYTVIAEINHVGQYWKKDTGLTTKFITTPISIPTTASETTSSVPLITTPLKIKVTFENPLMQWTFPIDIGTPPQNLNILIDVTTNLLWVTSELCTNPFGDACYNRTTNFFNTSFTNTITSDDEEFKFKYIQRELISIWVNDTIKFNNQIFEEMQIGLPKDVNGSENFVIPDTVSGQIGIMPYQNKQIVGIAFSMNSTDIGLGGTITFGGIDLDHIQGNNESNIVYQPLPQLTDPNKLFTILLIYLLKLLVKNGEYPSSAISKNSVNDPNQCESAITGGANDGIWIFGRTFITNFYMVFDQTNLQFGIALRSDINYGPPPGPPPPDPPAIMIQLPKHYYSGDSISTGYMKIVNDQFGSQTFTVENKTDPDGFYHVEAGGAKNSETCSAESAEGIAYLAVTPQLKGSVTAPWKITIRDYSVGLKIRVPDGTKTLEIDRLDVPKIGSWTLKYFNVFNVDNDGYFHLNDDYIVYNGYKYDFYAYSKPLENSTSCDLCTEQNQICGVLLDLVPDLAINPWAVVLVMQTNLGQAG</sequence>
<dbReference type="InterPro" id="IPR021109">
    <property type="entry name" value="Peptidase_aspartic_dom_sf"/>
</dbReference>
<comment type="similarity">
    <text evidence="1">Belongs to the peptidase A1 family.</text>
</comment>